<evidence type="ECO:0000256" key="5">
    <source>
        <dbReference type="ARBA" id="ARBA00023136"/>
    </source>
</evidence>
<evidence type="ECO:0000313" key="9">
    <source>
        <dbReference type="EMBL" id="KFH45996.1"/>
    </source>
</evidence>
<dbReference type="InterPro" id="IPR036259">
    <property type="entry name" value="MFS_trans_sf"/>
</dbReference>
<evidence type="ECO:0000256" key="1">
    <source>
        <dbReference type="ARBA" id="ARBA00004141"/>
    </source>
</evidence>
<feature type="transmembrane region" description="Helical" evidence="7">
    <location>
        <begin position="222"/>
        <end position="239"/>
    </location>
</feature>
<sequence length="267" mass="28575">MIMAPNDDANLSSGMERDSLEKPLGNVQEVNPAAVGLAAVMAESKPRPFSPAMIRLYGIMAIGLSCVHHQRLCSLMGSINAMKPYQESFGLSGAGSSTGIVFVVYNLAQLTALPPTPFLSDGYGRRFGIFVGCAIILVGTAVQGSAQSLGQFIAGRALLGAGAATASAIGPAYTVELAHPSYRGFMAGMYNNFWWLGNILAGWTTYGTNLNLKTEWAWRIPTITQAATPTVIMLMILWFPESPRWLMAKDRTEDALAVLARYHGVGP</sequence>
<reference evidence="10" key="1">
    <citation type="journal article" date="2014" name="Genome Announc.">
        <title>Genome sequence and annotation of Acremonium chrysogenum, producer of the beta-lactam antibiotic cephalosporin C.</title>
        <authorList>
            <person name="Terfehr D."/>
            <person name="Dahlmann T.A."/>
            <person name="Specht T."/>
            <person name="Zadra I."/>
            <person name="Kuernsteiner H."/>
            <person name="Kueck U."/>
        </authorList>
    </citation>
    <scope>NUCLEOTIDE SEQUENCE [LARGE SCALE GENOMIC DNA]</scope>
    <source>
        <strain evidence="10">ATCC 11550 / CBS 779.69 / DSM 880 / IAM 14645 / JCM 23072 / IMI 49137</strain>
    </source>
</reference>
<comment type="caution">
    <text evidence="9">The sequence shown here is derived from an EMBL/GenBank/DDBJ whole genome shotgun (WGS) entry which is preliminary data.</text>
</comment>
<keyword evidence="4 7" id="KW-1133">Transmembrane helix</keyword>
<dbReference type="GO" id="GO:0016020">
    <property type="term" value="C:membrane"/>
    <property type="evidence" value="ECO:0007669"/>
    <property type="project" value="UniProtKB-SubCell"/>
</dbReference>
<protein>
    <submittedName>
        <fullName evidence="9">Lactose permease-like protein</fullName>
    </submittedName>
</protein>
<feature type="transmembrane region" description="Helical" evidence="7">
    <location>
        <begin position="193"/>
        <end position="210"/>
    </location>
</feature>
<dbReference type="AlphaFoldDB" id="A0A086T9G4"/>
<dbReference type="GO" id="GO:0005351">
    <property type="term" value="F:carbohydrate:proton symporter activity"/>
    <property type="evidence" value="ECO:0007669"/>
    <property type="project" value="TreeGrafter"/>
</dbReference>
<dbReference type="PANTHER" id="PTHR48022:SF70">
    <property type="entry name" value="MONOSACCHARIDE TRANSPORTER, PUTATIVE (AFU_ORTHOLOGUE AFUA_5G14540)-RELATED"/>
    <property type="match status" value="1"/>
</dbReference>
<dbReference type="Proteomes" id="UP000029964">
    <property type="component" value="Unassembled WGS sequence"/>
</dbReference>
<dbReference type="EMBL" id="JPKY01000024">
    <property type="protein sequence ID" value="KFH45996.1"/>
    <property type="molecule type" value="Genomic_DNA"/>
</dbReference>
<keyword evidence="5 7" id="KW-0472">Membrane</keyword>
<dbReference type="OrthoDB" id="6133115at2759"/>
<organism evidence="9 10">
    <name type="scientific">Hapsidospora chrysogenum (strain ATCC 11550 / CBS 779.69 / DSM 880 / IAM 14645 / JCM 23072 / IMI 49137)</name>
    <name type="common">Acremonium chrysogenum</name>
    <dbReference type="NCBI Taxonomy" id="857340"/>
    <lineage>
        <taxon>Eukaryota</taxon>
        <taxon>Fungi</taxon>
        <taxon>Dikarya</taxon>
        <taxon>Ascomycota</taxon>
        <taxon>Pezizomycotina</taxon>
        <taxon>Sordariomycetes</taxon>
        <taxon>Hypocreomycetidae</taxon>
        <taxon>Hypocreales</taxon>
        <taxon>Bionectriaceae</taxon>
        <taxon>Hapsidospora</taxon>
    </lineage>
</organism>
<dbReference type="SUPFAM" id="SSF103473">
    <property type="entry name" value="MFS general substrate transporter"/>
    <property type="match status" value="1"/>
</dbReference>
<name>A0A086T9G4_HAPC1</name>
<feature type="region of interest" description="Disordered" evidence="6">
    <location>
        <begin position="1"/>
        <end position="21"/>
    </location>
</feature>
<evidence type="ECO:0000313" key="10">
    <source>
        <dbReference type="Proteomes" id="UP000029964"/>
    </source>
</evidence>
<evidence type="ECO:0000256" key="6">
    <source>
        <dbReference type="SAM" id="MobiDB-lite"/>
    </source>
</evidence>
<dbReference type="PROSITE" id="PS50850">
    <property type="entry name" value="MFS"/>
    <property type="match status" value="1"/>
</dbReference>
<keyword evidence="3 7" id="KW-0812">Transmembrane</keyword>
<feature type="transmembrane region" description="Helical" evidence="7">
    <location>
        <begin position="127"/>
        <end position="146"/>
    </location>
</feature>
<feature type="transmembrane region" description="Helical" evidence="7">
    <location>
        <begin position="153"/>
        <end position="173"/>
    </location>
</feature>
<comment type="similarity">
    <text evidence="2">Belongs to the major facilitator superfamily. Sugar transporter (TC 2.A.1.1) family.</text>
</comment>
<evidence type="ECO:0000256" key="4">
    <source>
        <dbReference type="ARBA" id="ARBA00022989"/>
    </source>
</evidence>
<dbReference type="InterPro" id="IPR020846">
    <property type="entry name" value="MFS_dom"/>
</dbReference>
<evidence type="ECO:0000256" key="3">
    <source>
        <dbReference type="ARBA" id="ARBA00022692"/>
    </source>
</evidence>
<evidence type="ECO:0000256" key="7">
    <source>
        <dbReference type="SAM" id="Phobius"/>
    </source>
</evidence>
<dbReference type="PANTHER" id="PTHR48022">
    <property type="entry name" value="PLASTIDIC GLUCOSE TRANSPORTER 4"/>
    <property type="match status" value="1"/>
</dbReference>
<feature type="domain" description="Major facilitator superfamily (MFS) profile" evidence="8">
    <location>
        <begin position="51"/>
        <end position="267"/>
    </location>
</feature>
<keyword evidence="10" id="KW-1185">Reference proteome</keyword>
<dbReference type="InterPro" id="IPR005828">
    <property type="entry name" value="MFS_sugar_transport-like"/>
</dbReference>
<feature type="transmembrane region" description="Helical" evidence="7">
    <location>
        <begin position="88"/>
        <end position="107"/>
    </location>
</feature>
<dbReference type="InterPro" id="IPR050360">
    <property type="entry name" value="MFS_Sugar_Transporters"/>
</dbReference>
<accession>A0A086T9G4</accession>
<dbReference type="HOGENOM" id="CLU_1041934_0_0_1"/>
<comment type="subcellular location">
    <subcellularLocation>
        <location evidence="1">Membrane</location>
        <topology evidence="1">Multi-pass membrane protein</topology>
    </subcellularLocation>
</comment>
<gene>
    <name evidence="9" type="ORF">ACRE_031940</name>
</gene>
<proteinExistence type="inferred from homology"/>
<evidence type="ECO:0000256" key="2">
    <source>
        <dbReference type="ARBA" id="ARBA00010992"/>
    </source>
</evidence>
<dbReference type="Gene3D" id="1.20.1250.20">
    <property type="entry name" value="MFS general substrate transporter like domains"/>
    <property type="match status" value="1"/>
</dbReference>
<dbReference type="Pfam" id="PF00083">
    <property type="entry name" value="Sugar_tr"/>
    <property type="match status" value="1"/>
</dbReference>
<evidence type="ECO:0000259" key="8">
    <source>
        <dbReference type="PROSITE" id="PS50850"/>
    </source>
</evidence>